<gene>
    <name evidence="1" type="ORF">SDC9_33109</name>
</gene>
<organism evidence="1">
    <name type="scientific">bioreactor metagenome</name>
    <dbReference type="NCBI Taxonomy" id="1076179"/>
    <lineage>
        <taxon>unclassified sequences</taxon>
        <taxon>metagenomes</taxon>
        <taxon>ecological metagenomes</taxon>
    </lineage>
</organism>
<dbReference type="Gene3D" id="3.40.50.1010">
    <property type="entry name" value="5'-nuclease"/>
    <property type="match status" value="1"/>
</dbReference>
<sequence length="504" mass="59286">MEGFAINTIMKALLDTNIIIHRETNRIFNRDIGNLFLWLDKLKCQKCIHPVTIQEIEKYEDSKIVDLLKVKIQSYVLLQTTAPFDEKVTKVSQEIDVNENDRNDTKLLNEVYSGRVDILITEDKKLHTKAEKLGIKDKVFKINDFLEKSIQDNPSTIDYKVLSVRKEFFGNIDIKDSFFDSFREDYPGFDNWFNRKAEEKAYACYSEGVLSAFLYLKKETEKENYSDITPIFPPKQRLKIGTFKVIQNGIRLGERFLKIIFDHAYLFKVSEIYVTIFNKRDEQNRLIEMLKEWGFVFWGNKGEEQVYVRSMVKHFSYDNPRSSFPFLSDEKRTNRVFLVPIKPDYHTNLLPDSILNTEKPADFLEGLTHRNALSKVYISHSYNRDIRKGDILIFYRTGGYYASVVTTIGIVEKNYQEFADFNDFKNVCNKRTFFTESELKSFWDEHALARPFVVQFLYAFSFKKRLNLKRLIEIGVVRDVESAPRGFTQIGWDKFIAIIKEADI</sequence>
<evidence type="ECO:0000313" key="1">
    <source>
        <dbReference type="EMBL" id="MPL87115.1"/>
    </source>
</evidence>
<reference evidence="1" key="1">
    <citation type="submission" date="2019-08" db="EMBL/GenBank/DDBJ databases">
        <authorList>
            <person name="Kucharzyk K."/>
            <person name="Murdoch R.W."/>
            <person name="Higgins S."/>
            <person name="Loffler F."/>
        </authorList>
    </citation>
    <scope>NUCLEOTIDE SEQUENCE</scope>
</reference>
<evidence type="ECO:0008006" key="2">
    <source>
        <dbReference type="Google" id="ProtNLM"/>
    </source>
</evidence>
<proteinExistence type="predicted"/>
<accession>A0A644V7V4</accession>
<name>A0A644V7V4_9ZZZZ</name>
<dbReference type="CDD" id="cd18699">
    <property type="entry name" value="PIN_VapC_like"/>
    <property type="match status" value="1"/>
</dbReference>
<comment type="caution">
    <text evidence="1">The sequence shown here is derived from an EMBL/GenBank/DDBJ whole genome shotgun (WGS) entry which is preliminary data.</text>
</comment>
<dbReference type="SUPFAM" id="SSF88723">
    <property type="entry name" value="PIN domain-like"/>
    <property type="match status" value="1"/>
</dbReference>
<dbReference type="AlphaFoldDB" id="A0A644V7V4"/>
<dbReference type="EMBL" id="VSSQ01000233">
    <property type="protein sequence ID" value="MPL87115.1"/>
    <property type="molecule type" value="Genomic_DNA"/>
</dbReference>
<protein>
    <recommendedName>
        <fullName evidence="2">PIN domain-containing protein</fullName>
    </recommendedName>
</protein>
<dbReference type="InterPro" id="IPR029060">
    <property type="entry name" value="PIN-like_dom_sf"/>
</dbReference>